<gene>
    <name evidence="13" type="primary">nadC</name>
    <name evidence="13" type="ORF">RHODO2019_09625</name>
</gene>
<dbReference type="InterPro" id="IPR027277">
    <property type="entry name" value="NadC/ModD"/>
</dbReference>
<dbReference type="Pfam" id="PF02749">
    <property type="entry name" value="QRPTase_N"/>
    <property type="match status" value="1"/>
</dbReference>
<dbReference type="InterPro" id="IPR002638">
    <property type="entry name" value="Quinolinate_PRibosylTrfase_C"/>
</dbReference>
<evidence type="ECO:0000256" key="3">
    <source>
        <dbReference type="ARBA" id="ARBA00009400"/>
    </source>
</evidence>
<dbReference type="RefSeq" id="WP_265381600.1">
    <property type="nucleotide sequence ID" value="NZ_CP110615.1"/>
</dbReference>
<evidence type="ECO:0000256" key="4">
    <source>
        <dbReference type="ARBA" id="ARBA00011944"/>
    </source>
</evidence>
<dbReference type="Pfam" id="PF01729">
    <property type="entry name" value="QRPTase_C"/>
    <property type="match status" value="1"/>
</dbReference>
<comment type="pathway">
    <text evidence="2">Cofactor biosynthesis; NAD(+) biosynthesis; nicotinate D-ribonucleotide from quinolinate: step 1/1.</text>
</comment>
<dbReference type="PIRSF" id="PIRSF006250">
    <property type="entry name" value="NadC_ModD"/>
    <property type="match status" value="1"/>
</dbReference>
<reference evidence="13" key="1">
    <citation type="submission" date="2022-10" db="EMBL/GenBank/DDBJ databases">
        <title>Rhodococcus sp.75.</title>
        <authorList>
            <person name="Sun M."/>
        </authorList>
    </citation>
    <scope>NUCLEOTIDE SEQUENCE</scope>
    <source>
        <strain evidence="13">75</strain>
    </source>
</reference>
<name>A0ABY6NW12_9NOCA</name>
<dbReference type="PANTHER" id="PTHR32179">
    <property type="entry name" value="NICOTINATE-NUCLEOTIDE PYROPHOSPHORYLASE [CARBOXYLATING]"/>
    <property type="match status" value="1"/>
</dbReference>
<dbReference type="NCBIfam" id="TIGR00078">
    <property type="entry name" value="nadC"/>
    <property type="match status" value="1"/>
</dbReference>
<keyword evidence="7 10" id="KW-0808">Transferase</keyword>
<comment type="catalytic activity">
    <reaction evidence="9">
        <text>nicotinate beta-D-ribonucleotide + CO2 + diphosphate = quinolinate + 5-phospho-alpha-D-ribose 1-diphosphate + 2 H(+)</text>
        <dbReference type="Rhea" id="RHEA:12733"/>
        <dbReference type="ChEBI" id="CHEBI:15378"/>
        <dbReference type="ChEBI" id="CHEBI:16526"/>
        <dbReference type="ChEBI" id="CHEBI:29959"/>
        <dbReference type="ChEBI" id="CHEBI:33019"/>
        <dbReference type="ChEBI" id="CHEBI:57502"/>
        <dbReference type="ChEBI" id="CHEBI:58017"/>
        <dbReference type="EC" id="2.4.2.19"/>
    </reaction>
</comment>
<feature type="domain" description="Quinolinate phosphoribosyl transferase C-terminal" evidence="11">
    <location>
        <begin position="132"/>
        <end position="299"/>
    </location>
</feature>
<dbReference type="EC" id="2.4.2.19" evidence="4"/>
<evidence type="ECO:0000256" key="5">
    <source>
        <dbReference type="ARBA" id="ARBA00022642"/>
    </source>
</evidence>
<dbReference type="Gene3D" id="3.90.1170.20">
    <property type="entry name" value="Quinolinate phosphoribosyl transferase, N-terminal domain"/>
    <property type="match status" value="1"/>
</dbReference>
<proteinExistence type="inferred from homology"/>
<evidence type="ECO:0000259" key="12">
    <source>
        <dbReference type="Pfam" id="PF02749"/>
    </source>
</evidence>
<evidence type="ECO:0000256" key="1">
    <source>
        <dbReference type="ARBA" id="ARBA00003237"/>
    </source>
</evidence>
<keyword evidence="14" id="KW-1185">Reference proteome</keyword>
<dbReference type="EMBL" id="CP110615">
    <property type="protein sequence ID" value="UZJ23493.1"/>
    <property type="molecule type" value="Genomic_DNA"/>
</dbReference>
<protein>
    <recommendedName>
        <fullName evidence="4">nicotinate-nucleotide diphosphorylase (carboxylating)</fullName>
        <ecNumber evidence="4">2.4.2.19</ecNumber>
    </recommendedName>
    <alternativeName>
        <fullName evidence="8">Quinolinate phosphoribosyltransferase [decarboxylating]</fullName>
    </alternativeName>
</protein>
<evidence type="ECO:0000313" key="14">
    <source>
        <dbReference type="Proteomes" id="UP001164965"/>
    </source>
</evidence>
<evidence type="ECO:0000256" key="8">
    <source>
        <dbReference type="ARBA" id="ARBA00033102"/>
    </source>
</evidence>
<dbReference type="InterPro" id="IPR037128">
    <property type="entry name" value="Quinolinate_PRibosylTase_N_sf"/>
</dbReference>
<evidence type="ECO:0000256" key="10">
    <source>
        <dbReference type="PIRNR" id="PIRNR006250"/>
    </source>
</evidence>
<dbReference type="SUPFAM" id="SSF54675">
    <property type="entry name" value="Nicotinate/Quinolinate PRTase N-terminal domain-like"/>
    <property type="match status" value="1"/>
</dbReference>
<dbReference type="SUPFAM" id="SSF51690">
    <property type="entry name" value="Nicotinate/Quinolinate PRTase C-terminal domain-like"/>
    <property type="match status" value="1"/>
</dbReference>
<evidence type="ECO:0000259" key="11">
    <source>
        <dbReference type="Pfam" id="PF01729"/>
    </source>
</evidence>
<evidence type="ECO:0000313" key="13">
    <source>
        <dbReference type="EMBL" id="UZJ23493.1"/>
    </source>
</evidence>
<feature type="domain" description="Quinolinate phosphoribosyl transferase N-terminal" evidence="12">
    <location>
        <begin position="44"/>
        <end position="130"/>
    </location>
</feature>
<keyword evidence="5" id="KW-0662">Pyridine nucleotide biosynthesis</keyword>
<dbReference type="InterPro" id="IPR013785">
    <property type="entry name" value="Aldolase_TIM"/>
</dbReference>
<keyword evidence="6 10" id="KW-0328">Glycosyltransferase</keyword>
<evidence type="ECO:0000256" key="6">
    <source>
        <dbReference type="ARBA" id="ARBA00022676"/>
    </source>
</evidence>
<evidence type="ECO:0000256" key="7">
    <source>
        <dbReference type="ARBA" id="ARBA00022679"/>
    </source>
</evidence>
<dbReference type="CDD" id="cd01572">
    <property type="entry name" value="QPRTase"/>
    <property type="match status" value="1"/>
</dbReference>
<dbReference type="Proteomes" id="UP001164965">
    <property type="component" value="Chromosome"/>
</dbReference>
<dbReference type="GO" id="GO:0004514">
    <property type="term" value="F:nicotinate-nucleotide diphosphorylase (carboxylating) activity"/>
    <property type="evidence" value="ECO:0007669"/>
    <property type="project" value="UniProtKB-EC"/>
</dbReference>
<evidence type="ECO:0000256" key="2">
    <source>
        <dbReference type="ARBA" id="ARBA00004893"/>
    </source>
</evidence>
<comment type="function">
    <text evidence="1">Involved in the catabolism of quinolinic acid (QA).</text>
</comment>
<dbReference type="Gene3D" id="3.20.20.70">
    <property type="entry name" value="Aldolase class I"/>
    <property type="match status" value="1"/>
</dbReference>
<comment type="similarity">
    <text evidence="3 10">Belongs to the NadC/ModD family.</text>
</comment>
<dbReference type="InterPro" id="IPR036068">
    <property type="entry name" value="Nicotinate_pribotase-like_C"/>
</dbReference>
<organism evidence="13 14">
    <name type="scientific">Rhodococcus antarcticus</name>
    <dbReference type="NCBI Taxonomy" id="2987751"/>
    <lineage>
        <taxon>Bacteria</taxon>
        <taxon>Bacillati</taxon>
        <taxon>Actinomycetota</taxon>
        <taxon>Actinomycetes</taxon>
        <taxon>Mycobacteriales</taxon>
        <taxon>Nocardiaceae</taxon>
        <taxon>Rhodococcus</taxon>
    </lineage>
</organism>
<evidence type="ECO:0000256" key="9">
    <source>
        <dbReference type="ARBA" id="ARBA00047445"/>
    </source>
</evidence>
<sequence>MTVPGGRTLAPSTVELLERQGLDVDDVVRVVATALEEDLRLGPDVTTLSTVGPTARATGSVVPRERGVLAGLGVAVAVLDLVLGEDRELVHLGADGDPAVPGEPTLVVTAPAAGLLTAERTMLNLLCHLSGVATATDAWVRAVAGTHCRIRDTRKTLPGLRQLQKYAVRTGGGVNHRMALGDAALIKDNHVVAAGGVVEAMRLVRAAAPGLHCEVEVDSLDQLDAVLAEGAELVLLDNFDVPTTAEAVRRRDAVAPRTGLESSGGLTLAAAGDYARTGVDFVAVGALTHSVTVLDLGLDLD</sequence>
<dbReference type="InterPro" id="IPR004393">
    <property type="entry name" value="NadC"/>
</dbReference>
<dbReference type="InterPro" id="IPR022412">
    <property type="entry name" value="Quinolinate_PRibosylTrfase_N"/>
</dbReference>
<dbReference type="PANTHER" id="PTHR32179:SF3">
    <property type="entry name" value="NICOTINATE-NUCLEOTIDE PYROPHOSPHORYLASE [CARBOXYLATING]"/>
    <property type="match status" value="1"/>
</dbReference>
<accession>A0ABY6NW12</accession>